<dbReference type="PROSITE" id="PS51335">
    <property type="entry name" value="ELMO"/>
    <property type="match status" value="1"/>
</dbReference>
<dbReference type="Pfam" id="PF16457">
    <property type="entry name" value="PH_12"/>
    <property type="match status" value="1"/>
</dbReference>
<evidence type="ECO:0000256" key="2">
    <source>
        <dbReference type="ARBA" id="ARBA00022907"/>
    </source>
</evidence>
<evidence type="ECO:0000313" key="7">
    <source>
        <dbReference type="EMBL" id="KAJ8303353.1"/>
    </source>
</evidence>
<keyword evidence="1" id="KW-0053">Apoptosis</keyword>
<accession>A0ABQ9EDI8</accession>
<evidence type="ECO:0000256" key="1">
    <source>
        <dbReference type="ARBA" id="ARBA00022703"/>
    </source>
</evidence>
<proteinExistence type="predicted"/>
<dbReference type="InterPro" id="IPR006816">
    <property type="entry name" value="ELMO_dom"/>
</dbReference>
<dbReference type="Pfam" id="PF04727">
    <property type="entry name" value="ELMO_CED12"/>
    <property type="match status" value="1"/>
</dbReference>
<feature type="domain" description="ELMO" evidence="6">
    <location>
        <begin position="349"/>
        <end position="516"/>
    </location>
</feature>
<dbReference type="Gene3D" id="1.25.10.10">
    <property type="entry name" value="Leucine-rich Repeat Variant"/>
    <property type="match status" value="1"/>
</dbReference>
<keyword evidence="2" id="KW-0581">Phagocytosis</keyword>
<dbReference type="Gene3D" id="6.10.250.810">
    <property type="match status" value="1"/>
</dbReference>
<gene>
    <name evidence="7" type="ORF">KUTeg_019749</name>
</gene>
<reference evidence="7 8" key="1">
    <citation type="submission" date="2022-12" db="EMBL/GenBank/DDBJ databases">
        <title>Chromosome-level genome of Tegillarca granosa.</title>
        <authorList>
            <person name="Kim J."/>
        </authorList>
    </citation>
    <scope>NUCLEOTIDE SEQUENCE [LARGE SCALE GENOMIC DNA]</scope>
    <source>
        <strain evidence="7">Teg-2019</strain>
        <tissue evidence="7">Adductor muscle</tissue>
    </source>
</reference>
<dbReference type="PANTHER" id="PTHR12771:SF56">
    <property type="entry name" value="CED-12"/>
    <property type="match status" value="1"/>
</dbReference>
<organism evidence="7 8">
    <name type="scientific">Tegillarca granosa</name>
    <name type="common">Malaysian cockle</name>
    <name type="synonym">Anadara granosa</name>
    <dbReference type="NCBI Taxonomy" id="220873"/>
    <lineage>
        <taxon>Eukaryota</taxon>
        <taxon>Metazoa</taxon>
        <taxon>Spiralia</taxon>
        <taxon>Lophotrochozoa</taxon>
        <taxon>Mollusca</taxon>
        <taxon>Bivalvia</taxon>
        <taxon>Autobranchia</taxon>
        <taxon>Pteriomorphia</taxon>
        <taxon>Arcoida</taxon>
        <taxon>Arcoidea</taxon>
        <taxon>Arcidae</taxon>
        <taxon>Tegillarca</taxon>
    </lineage>
</organism>
<feature type="compositionally biased region" description="Polar residues" evidence="5">
    <location>
        <begin position="9"/>
        <end position="25"/>
    </location>
</feature>
<dbReference type="PANTHER" id="PTHR12771">
    <property type="entry name" value="ENGULFMENT AND CELL MOTILITY"/>
    <property type="match status" value="1"/>
</dbReference>
<dbReference type="SUPFAM" id="SSF50729">
    <property type="entry name" value="PH domain-like"/>
    <property type="match status" value="1"/>
</dbReference>
<dbReference type="EMBL" id="JARBDR010000917">
    <property type="protein sequence ID" value="KAJ8303353.1"/>
    <property type="molecule type" value="Genomic_DNA"/>
</dbReference>
<dbReference type="InterPro" id="IPR011989">
    <property type="entry name" value="ARM-like"/>
</dbReference>
<evidence type="ECO:0000256" key="4">
    <source>
        <dbReference type="ARBA" id="ARBA00024863"/>
    </source>
</evidence>
<protein>
    <recommendedName>
        <fullName evidence="6">ELMO domain-containing protein</fullName>
    </recommendedName>
</protein>
<dbReference type="Pfam" id="PF11841">
    <property type="entry name" value="ELMO_ARM"/>
    <property type="match status" value="1"/>
</dbReference>
<evidence type="ECO:0000256" key="5">
    <source>
        <dbReference type="SAM" id="MobiDB-lite"/>
    </source>
</evidence>
<evidence type="ECO:0000313" key="8">
    <source>
        <dbReference type="Proteomes" id="UP001217089"/>
    </source>
</evidence>
<comment type="caution">
    <text evidence="7">The sequence shown here is derived from an EMBL/GenBank/DDBJ whole genome shotgun (WGS) entry which is preliminary data.</text>
</comment>
<dbReference type="Gene3D" id="2.30.29.30">
    <property type="entry name" value="Pleckstrin-homology domain (PH domain)/Phosphotyrosine-binding domain (PTB)"/>
    <property type="match status" value="1"/>
</dbReference>
<dbReference type="InterPro" id="IPR050868">
    <property type="entry name" value="ELMO_domain-containing"/>
</dbReference>
<feature type="region of interest" description="Disordered" evidence="5">
    <location>
        <begin position="1"/>
        <end position="35"/>
    </location>
</feature>
<dbReference type="InterPro" id="IPR001849">
    <property type="entry name" value="PH_domain"/>
</dbReference>
<evidence type="ECO:0000259" key="6">
    <source>
        <dbReference type="PROSITE" id="PS51335"/>
    </source>
</evidence>
<dbReference type="Proteomes" id="UP001217089">
    <property type="component" value="Unassembled WGS sequence"/>
</dbReference>
<evidence type="ECO:0000256" key="3">
    <source>
        <dbReference type="ARBA" id="ARBA00023036"/>
    </source>
</evidence>
<dbReference type="InterPro" id="IPR024574">
    <property type="entry name" value="ELMO_ARM"/>
</dbReference>
<keyword evidence="3" id="KW-0729">SH3-binding</keyword>
<keyword evidence="8" id="KW-1185">Reference proteome</keyword>
<dbReference type="InterPro" id="IPR011993">
    <property type="entry name" value="PH-like_dom_sf"/>
</dbReference>
<sequence>MEFPKKKLTSPSPTGSGQNTRTTSRPRGLEPKILTTNPSRISNKLENIKKVAVTKPGQQALFLELDQNRPLAAIIQDICDKWGLTDAEDFALQFSDPNRQAYITERNRNEIQNGNVLQLNSSPAKTAHNILEKLRTLKSEDKLEALKQLSMLSSDSTFAMEFINKDGHLLIIKFVVDGKQHGDPLSYILKSFVSLMDHNVVSWDILEADFTKKVTDIAINSKTIKSCLQPVLEILESVVLHCSDLSKHSVIEQVMTPEKIMEHLKSNEVQKGAMALLNALFLKAGPEKKKKISQSVHSKAFRNVIISNVIGGARTLVGDMAHQLYVLQTHMLNMHEERMRTPADPNDPEVQKNIDYLRRSAFDIDNDSSQPGTRKSNLFRKLGFEDQNIPANDFKNHTPPGILALDNVYYFAHKHEENYVKVVLENSSRADEHDCPFIQASIMLTKILCDILNIGEPPQEQGQVYYPMFFNHDKPFEEFFCICIQLLNKTWREMRASTEDFQKVLGVVKEQIERALDIQPTSFDAFRTRLNQLTYAEIIKLWEMDRQTKEEWESQAKPIVELRQQITPEMVDLIKQQRLNYLMNGGKFPKYTADKGRTKDKFWYWKLAPNQKTFHFADCLESANPSIEQLTNKLQISEMKSLLTGKDCPHVKEKQKGKAPNTNLCFAIVPQTANPDSMERYCFVAANEEEFGLWTDGINVLLGNEMTSQQMRHDLEMLLSMEIKIRLLDAEGITIPTDPPSIPEPPDNYDFAYTSL</sequence>
<comment type="function">
    <text evidence="4">Involved in cytoskeletal rearrangements required for phagocytosis of apoptotic cells and cell motility. Acts in association with DOCK1 and CRK. Was initially proposed to be required in complex with DOCK1 to activate Rac Rho small GTPases. May enhance the guanine nucleotide exchange factor (GEF) activity of DOCK1.</text>
</comment>
<name>A0ABQ9EDI8_TEGGR</name>